<dbReference type="AlphaFoldDB" id="A0A0M2SP62"/>
<keyword evidence="2" id="KW-1185">Reference proteome</keyword>
<reference evidence="1 2" key="1">
    <citation type="submission" date="2015-04" db="EMBL/GenBank/DDBJ databases">
        <title>Taxonomic description and genome sequence of Salinicoccus sediminis sp. nov., a novel hyper halotolerant bacterium isolated from marine sediment.</title>
        <authorList>
            <person name="Mathan Kumar R."/>
            <person name="Kaur G."/>
            <person name="Kumar N."/>
            <person name="Kumar A."/>
            <person name="Singh N.K."/>
            <person name="Kaur N."/>
            <person name="Mayilraj S."/>
        </authorList>
    </citation>
    <scope>NUCLEOTIDE SEQUENCE [LARGE SCALE GENOMIC DNA]</scope>
    <source>
        <strain evidence="1 2">SV-16</strain>
    </source>
</reference>
<dbReference type="RefSeq" id="WP_046514684.1">
    <property type="nucleotide sequence ID" value="NZ_LAYZ01000003.1"/>
</dbReference>
<dbReference type="PATRIC" id="fig|1432562.3.peg.1326"/>
<dbReference type="Proteomes" id="UP000034287">
    <property type="component" value="Unassembled WGS sequence"/>
</dbReference>
<gene>
    <name evidence="1" type="ORF">WN59_06660</name>
</gene>
<dbReference type="STRING" id="1432562.WN59_06660"/>
<evidence type="ECO:0000313" key="1">
    <source>
        <dbReference type="EMBL" id="KKK34707.1"/>
    </source>
</evidence>
<protein>
    <submittedName>
        <fullName evidence="1">Uncharacterized protein</fullName>
    </submittedName>
</protein>
<sequence length="90" mass="10195">MSNVQRIYEEPTLQNSLLKPEAVSTRPVYVSKKVAAEMFSVSKSTIYQWCKTAEESGEWPGLSIRPSSSITLLHLDTLEKFIISKNKSFL</sequence>
<dbReference type="OrthoDB" id="2390358at2"/>
<organism evidence="1 2">
    <name type="scientific">Salinicoccus sediminis</name>
    <dbReference type="NCBI Taxonomy" id="1432562"/>
    <lineage>
        <taxon>Bacteria</taxon>
        <taxon>Bacillati</taxon>
        <taxon>Bacillota</taxon>
        <taxon>Bacilli</taxon>
        <taxon>Bacillales</taxon>
        <taxon>Staphylococcaceae</taxon>
        <taxon>Salinicoccus</taxon>
    </lineage>
</organism>
<accession>A0A0M2SP62</accession>
<dbReference type="EMBL" id="LAYZ01000003">
    <property type="protein sequence ID" value="KKK34707.1"/>
    <property type="molecule type" value="Genomic_DNA"/>
</dbReference>
<proteinExistence type="predicted"/>
<name>A0A0M2SP62_9STAP</name>
<evidence type="ECO:0000313" key="2">
    <source>
        <dbReference type="Proteomes" id="UP000034287"/>
    </source>
</evidence>
<comment type="caution">
    <text evidence="1">The sequence shown here is derived from an EMBL/GenBank/DDBJ whole genome shotgun (WGS) entry which is preliminary data.</text>
</comment>